<dbReference type="Proteomes" id="UP001527882">
    <property type="component" value="Unassembled WGS sequence"/>
</dbReference>
<feature type="domain" description="GtrA/DPMS transmembrane" evidence="7">
    <location>
        <begin position="12"/>
        <end position="127"/>
    </location>
</feature>
<keyword evidence="9" id="KW-1185">Reference proteome</keyword>
<evidence type="ECO:0000313" key="8">
    <source>
        <dbReference type="EMBL" id="MCZ8513295.1"/>
    </source>
</evidence>
<dbReference type="PANTHER" id="PTHR38459">
    <property type="entry name" value="PROPHAGE BACTOPRENOL-LINKED GLUCOSE TRANSLOCASE HOMOLOG"/>
    <property type="match status" value="1"/>
</dbReference>
<dbReference type="RefSeq" id="WP_269881786.1">
    <property type="nucleotide sequence ID" value="NZ_JAQAGZ010000007.1"/>
</dbReference>
<evidence type="ECO:0000256" key="2">
    <source>
        <dbReference type="ARBA" id="ARBA00009399"/>
    </source>
</evidence>
<dbReference type="EMBL" id="JAQAGZ010000007">
    <property type="protein sequence ID" value="MCZ8513295.1"/>
    <property type="molecule type" value="Genomic_DNA"/>
</dbReference>
<evidence type="ECO:0000256" key="5">
    <source>
        <dbReference type="ARBA" id="ARBA00023136"/>
    </source>
</evidence>
<keyword evidence="3 6" id="KW-0812">Transmembrane</keyword>
<comment type="similarity">
    <text evidence="2">Belongs to the GtrA family.</text>
</comment>
<comment type="caution">
    <text evidence="8">The sequence shown here is derived from an EMBL/GenBank/DDBJ whole genome shotgun (WGS) entry which is preliminary data.</text>
</comment>
<feature type="transmembrane region" description="Helical" evidence="6">
    <location>
        <begin position="12"/>
        <end position="32"/>
    </location>
</feature>
<proteinExistence type="inferred from homology"/>
<keyword evidence="4 6" id="KW-1133">Transmembrane helix</keyword>
<accession>A0ABT4Q9B5</accession>
<dbReference type="InterPro" id="IPR007267">
    <property type="entry name" value="GtrA_DPMS_TM"/>
</dbReference>
<organism evidence="8 9">
    <name type="scientific">Paenibacillus gyeongsangnamensis</name>
    <dbReference type="NCBI Taxonomy" id="3388067"/>
    <lineage>
        <taxon>Bacteria</taxon>
        <taxon>Bacillati</taxon>
        <taxon>Bacillota</taxon>
        <taxon>Bacilli</taxon>
        <taxon>Bacillales</taxon>
        <taxon>Paenibacillaceae</taxon>
        <taxon>Paenibacillus</taxon>
    </lineage>
</organism>
<gene>
    <name evidence="8" type="ORF">O9H85_12840</name>
</gene>
<keyword evidence="5 6" id="KW-0472">Membrane</keyword>
<evidence type="ECO:0000256" key="6">
    <source>
        <dbReference type="SAM" id="Phobius"/>
    </source>
</evidence>
<evidence type="ECO:0000256" key="4">
    <source>
        <dbReference type="ARBA" id="ARBA00022989"/>
    </source>
</evidence>
<evidence type="ECO:0000256" key="3">
    <source>
        <dbReference type="ARBA" id="ARBA00022692"/>
    </source>
</evidence>
<protein>
    <submittedName>
        <fullName evidence="8">GtrA family protein</fullName>
    </submittedName>
</protein>
<evidence type="ECO:0000256" key="1">
    <source>
        <dbReference type="ARBA" id="ARBA00004141"/>
    </source>
</evidence>
<dbReference type="InterPro" id="IPR051401">
    <property type="entry name" value="GtrA_CellWall_Glycosyl"/>
</dbReference>
<reference evidence="8 9" key="1">
    <citation type="submission" date="2022-12" db="EMBL/GenBank/DDBJ databases">
        <title>Draft genome sequence of Paenibacillus sp. dW9.</title>
        <authorList>
            <person name="Choi E.-W."/>
            <person name="Kim D.-U."/>
        </authorList>
    </citation>
    <scope>NUCLEOTIDE SEQUENCE [LARGE SCALE GENOMIC DNA]</scope>
    <source>
        <strain evidence="9">dW9</strain>
    </source>
</reference>
<sequence length="144" mass="15545">MRKCGGFKQLVRFGVTGAVNTLIDLLVFATLAQGFGWNTLLSQVLSYISGTANSFMLNKYWTFELAGKPALPEAGKFAAVNVLSLSVSSFVLYGCNRQLGWEVMASKLAATGCALAVNFAGSRFWVFRTNHSIESGDVHDAVHS</sequence>
<dbReference type="Pfam" id="PF04138">
    <property type="entry name" value="GtrA_DPMS_TM"/>
    <property type="match status" value="1"/>
</dbReference>
<name>A0ABT4Q9B5_9BACL</name>
<dbReference type="PANTHER" id="PTHR38459:SF1">
    <property type="entry name" value="PROPHAGE BACTOPRENOL-LINKED GLUCOSE TRANSLOCASE HOMOLOG"/>
    <property type="match status" value="1"/>
</dbReference>
<comment type="subcellular location">
    <subcellularLocation>
        <location evidence="1">Membrane</location>
        <topology evidence="1">Multi-pass membrane protein</topology>
    </subcellularLocation>
</comment>
<evidence type="ECO:0000259" key="7">
    <source>
        <dbReference type="Pfam" id="PF04138"/>
    </source>
</evidence>
<evidence type="ECO:0000313" key="9">
    <source>
        <dbReference type="Proteomes" id="UP001527882"/>
    </source>
</evidence>